<proteinExistence type="predicted"/>
<protein>
    <submittedName>
        <fullName evidence="2">Uncharacterized protein</fullName>
    </submittedName>
</protein>
<dbReference type="Proteomes" id="UP000887540">
    <property type="component" value="Unplaced"/>
</dbReference>
<accession>A0A914C5Z8</accession>
<evidence type="ECO:0000313" key="2">
    <source>
        <dbReference type="WBParaSite" id="ACRNAN_Path_297.g1117.t1"/>
    </source>
</evidence>
<organism evidence="1 2">
    <name type="scientific">Acrobeloides nanus</name>
    <dbReference type="NCBI Taxonomy" id="290746"/>
    <lineage>
        <taxon>Eukaryota</taxon>
        <taxon>Metazoa</taxon>
        <taxon>Ecdysozoa</taxon>
        <taxon>Nematoda</taxon>
        <taxon>Chromadorea</taxon>
        <taxon>Rhabditida</taxon>
        <taxon>Tylenchina</taxon>
        <taxon>Cephalobomorpha</taxon>
        <taxon>Cephaloboidea</taxon>
        <taxon>Cephalobidae</taxon>
        <taxon>Acrobeloides</taxon>
    </lineage>
</organism>
<name>A0A914C5Z8_9BILA</name>
<keyword evidence="1" id="KW-1185">Reference proteome</keyword>
<dbReference type="AlphaFoldDB" id="A0A914C5Z8"/>
<sequence>MNYDNIPNWKLLCTALIVSLGGSFQFGFQLTIPNPAENAFQNFVNASMKSMGWNPTSSTIDFHCASLAPYSDH</sequence>
<dbReference type="WBParaSite" id="ACRNAN_Path_297.g1117.t1">
    <property type="protein sequence ID" value="ACRNAN_Path_297.g1117.t1"/>
    <property type="gene ID" value="ACRNAN_Path_297.g1117"/>
</dbReference>
<reference evidence="2" key="1">
    <citation type="submission" date="2022-11" db="UniProtKB">
        <authorList>
            <consortium name="WormBaseParasite"/>
        </authorList>
    </citation>
    <scope>IDENTIFICATION</scope>
</reference>
<evidence type="ECO:0000313" key="1">
    <source>
        <dbReference type="Proteomes" id="UP000887540"/>
    </source>
</evidence>